<evidence type="ECO:0000256" key="10">
    <source>
        <dbReference type="ARBA" id="ARBA00023136"/>
    </source>
</evidence>
<evidence type="ECO:0000259" key="12">
    <source>
        <dbReference type="PROSITE" id="PS51471"/>
    </source>
</evidence>
<evidence type="ECO:0000256" key="1">
    <source>
        <dbReference type="ARBA" id="ARBA00001961"/>
    </source>
</evidence>
<evidence type="ECO:0008006" key="16">
    <source>
        <dbReference type="Google" id="ProtNLM"/>
    </source>
</evidence>
<keyword evidence="7" id="KW-1133">Transmembrane helix</keyword>
<feature type="chain" id="PRO_5041338788" description="Procollagen-proline 4-dioxygenase" evidence="11">
    <location>
        <begin position="22"/>
        <end position="466"/>
    </location>
</feature>
<dbReference type="InterPro" id="IPR005123">
    <property type="entry name" value="Oxoglu/Fe-dep_dioxygenase_dom"/>
</dbReference>
<feature type="domain" description="Fe2OG dioxygenase" evidence="12">
    <location>
        <begin position="343"/>
        <end position="450"/>
    </location>
</feature>
<evidence type="ECO:0000256" key="2">
    <source>
        <dbReference type="ARBA" id="ARBA00004167"/>
    </source>
</evidence>
<evidence type="ECO:0000256" key="3">
    <source>
        <dbReference type="ARBA" id="ARBA00004308"/>
    </source>
</evidence>
<dbReference type="GO" id="GO:0005783">
    <property type="term" value="C:endoplasmic reticulum"/>
    <property type="evidence" value="ECO:0007669"/>
    <property type="project" value="TreeGrafter"/>
</dbReference>
<evidence type="ECO:0000256" key="4">
    <source>
        <dbReference type="ARBA" id="ARBA00022692"/>
    </source>
</evidence>
<dbReference type="InterPro" id="IPR044862">
    <property type="entry name" value="Pro_4_hyd_alph_FE2OG_OXY"/>
</dbReference>
<evidence type="ECO:0000256" key="6">
    <source>
        <dbReference type="ARBA" id="ARBA00022964"/>
    </source>
</evidence>
<keyword evidence="6" id="KW-0223">Dioxygenase</keyword>
<comment type="subcellular location">
    <subcellularLocation>
        <location evidence="3">Endomembrane system</location>
    </subcellularLocation>
    <subcellularLocation>
        <location evidence="2">Membrane</location>
        <topology evidence="2">Single-pass membrane protein</topology>
    </subcellularLocation>
</comment>
<evidence type="ECO:0000259" key="13">
    <source>
        <dbReference type="PROSITE" id="PS51670"/>
    </source>
</evidence>
<dbReference type="EMBL" id="CAUJNA010003752">
    <property type="protein sequence ID" value="CAJ1409132.1"/>
    <property type="molecule type" value="Genomic_DNA"/>
</dbReference>
<keyword evidence="10" id="KW-0472">Membrane</keyword>
<dbReference type="Proteomes" id="UP001178507">
    <property type="component" value="Unassembled WGS sequence"/>
</dbReference>
<dbReference type="PROSITE" id="PS51471">
    <property type="entry name" value="FE2OG_OXY"/>
    <property type="match status" value="1"/>
</dbReference>
<feature type="signal peptide" evidence="11">
    <location>
        <begin position="1"/>
        <end position="21"/>
    </location>
</feature>
<comment type="cofactor">
    <cofactor evidence="1">
        <name>L-ascorbate</name>
        <dbReference type="ChEBI" id="CHEBI:38290"/>
    </cofactor>
</comment>
<keyword evidence="9" id="KW-0408">Iron</keyword>
<dbReference type="PANTHER" id="PTHR10869:SF233">
    <property type="entry name" value="FE2OG DIOXYGENASE DOMAIN-CONTAINING PROTEIN"/>
    <property type="match status" value="1"/>
</dbReference>
<evidence type="ECO:0000256" key="9">
    <source>
        <dbReference type="ARBA" id="ARBA00023004"/>
    </source>
</evidence>
<keyword evidence="4" id="KW-0812">Transmembrane</keyword>
<comment type="caution">
    <text evidence="14">The sequence shown here is derived from an EMBL/GenBank/DDBJ whole genome shotgun (WGS) entry which is preliminary data.</text>
</comment>
<dbReference type="SMART" id="SM00254">
    <property type="entry name" value="ShKT"/>
    <property type="match status" value="2"/>
</dbReference>
<name>A0AA36NJ23_9DINO</name>
<dbReference type="GO" id="GO:0005506">
    <property type="term" value="F:iron ion binding"/>
    <property type="evidence" value="ECO:0007669"/>
    <property type="project" value="InterPro"/>
</dbReference>
<keyword evidence="11" id="KW-0732">Signal</keyword>
<protein>
    <recommendedName>
        <fullName evidence="16">Procollagen-proline 4-dioxygenase</fullName>
    </recommendedName>
</protein>
<keyword evidence="15" id="KW-1185">Reference proteome</keyword>
<dbReference type="Pfam" id="PF01549">
    <property type="entry name" value="ShK"/>
    <property type="match status" value="2"/>
</dbReference>
<dbReference type="Pfam" id="PF13640">
    <property type="entry name" value="2OG-FeII_Oxy_3"/>
    <property type="match status" value="1"/>
</dbReference>
<reference evidence="14" key="1">
    <citation type="submission" date="2023-08" db="EMBL/GenBank/DDBJ databases">
        <authorList>
            <person name="Chen Y."/>
            <person name="Shah S."/>
            <person name="Dougan E. K."/>
            <person name="Thang M."/>
            <person name="Chan C."/>
        </authorList>
    </citation>
    <scope>NUCLEOTIDE SEQUENCE</scope>
</reference>
<organism evidence="14 15">
    <name type="scientific">Effrenium voratum</name>
    <dbReference type="NCBI Taxonomy" id="2562239"/>
    <lineage>
        <taxon>Eukaryota</taxon>
        <taxon>Sar</taxon>
        <taxon>Alveolata</taxon>
        <taxon>Dinophyceae</taxon>
        <taxon>Suessiales</taxon>
        <taxon>Symbiodiniaceae</taxon>
        <taxon>Effrenium</taxon>
    </lineage>
</organism>
<feature type="domain" description="ShKT" evidence="13">
    <location>
        <begin position="25"/>
        <end position="59"/>
    </location>
</feature>
<evidence type="ECO:0000256" key="11">
    <source>
        <dbReference type="SAM" id="SignalP"/>
    </source>
</evidence>
<dbReference type="AlphaFoldDB" id="A0AA36NJ23"/>
<dbReference type="Gene3D" id="2.60.120.620">
    <property type="entry name" value="q2cbj1_9rhob like domain"/>
    <property type="match status" value="1"/>
</dbReference>
<dbReference type="InterPro" id="IPR006620">
    <property type="entry name" value="Pro_4_hyd_alph"/>
</dbReference>
<gene>
    <name evidence="14" type="ORF">EVOR1521_LOCUS30307</name>
</gene>
<dbReference type="GO" id="GO:0004656">
    <property type="term" value="F:procollagen-proline 4-dioxygenase activity"/>
    <property type="evidence" value="ECO:0007669"/>
    <property type="project" value="TreeGrafter"/>
</dbReference>
<evidence type="ECO:0000313" key="14">
    <source>
        <dbReference type="EMBL" id="CAJ1409132.1"/>
    </source>
</evidence>
<dbReference type="PANTHER" id="PTHR10869">
    <property type="entry name" value="PROLYL 4-HYDROXYLASE ALPHA SUBUNIT"/>
    <property type="match status" value="1"/>
</dbReference>
<proteinExistence type="predicted"/>
<sequence>MGLCSASGARLLLATLALSTAYERCGDISNNCYKWSLEGRCEDPSDWAQHGCPLSCGKCKAHLCSARGAHEDYCTVEVDVPDPESGGMHCTIWHKLPGRGPLAVYWVSADGKQLPVGEIFFDKGLGLSTFQDHVFQLRDAGTQEVIAAVRMFPGRIVLTIDEAFLAAIASCDNIPHDTWTGSCDGEAASGGCVTNPGFMTVFCSRSCHACHLRQTEQRCTRRFLDMDQHPALRPGDMNQMFRDIVSRAKKYSYNITVLSKSPWIVTFDNFVSEAEIADMLSNVKEFQRSSDQGEYDEFGLMKGIISSKRTSKTAWCLDTCKASPSYLAVRERISDVIQVPSANFEEMQFLRNYAIGEKYVEHHDMNNISDNDHACGPRIYTFFLYLSDVEEGGETNFPRLNISVKPRKGSALLWPSVLSHNPAVQDARTFHESRPVVRGLKIAANVWAHLFNFEVANFWGCSGGLR</sequence>
<keyword evidence="5" id="KW-0479">Metal-binding</keyword>
<keyword evidence="8" id="KW-0560">Oxidoreductase</keyword>
<dbReference type="PROSITE" id="PS51670">
    <property type="entry name" value="SHKT"/>
    <property type="match status" value="1"/>
</dbReference>
<dbReference type="SMART" id="SM00702">
    <property type="entry name" value="P4Hc"/>
    <property type="match status" value="1"/>
</dbReference>
<evidence type="ECO:0000256" key="8">
    <source>
        <dbReference type="ARBA" id="ARBA00023002"/>
    </source>
</evidence>
<dbReference type="GO" id="GO:0016020">
    <property type="term" value="C:membrane"/>
    <property type="evidence" value="ECO:0007669"/>
    <property type="project" value="UniProtKB-SubCell"/>
</dbReference>
<evidence type="ECO:0000256" key="5">
    <source>
        <dbReference type="ARBA" id="ARBA00022723"/>
    </source>
</evidence>
<evidence type="ECO:0000256" key="7">
    <source>
        <dbReference type="ARBA" id="ARBA00022989"/>
    </source>
</evidence>
<accession>A0AA36NJ23</accession>
<dbReference type="InterPro" id="IPR003582">
    <property type="entry name" value="ShKT_dom"/>
</dbReference>
<dbReference type="GO" id="GO:0031418">
    <property type="term" value="F:L-ascorbic acid binding"/>
    <property type="evidence" value="ECO:0007669"/>
    <property type="project" value="InterPro"/>
</dbReference>
<dbReference type="InterPro" id="IPR045054">
    <property type="entry name" value="P4HA-like"/>
</dbReference>
<evidence type="ECO:0000313" key="15">
    <source>
        <dbReference type="Proteomes" id="UP001178507"/>
    </source>
</evidence>